<dbReference type="HOGENOM" id="CLU_2646549_0_0_3"/>
<dbReference type="EMBL" id="CP003659">
    <property type="protein sequence ID" value="AFZ59277.1"/>
    <property type="molecule type" value="Genomic_DNA"/>
</dbReference>
<evidence type="ECO:0000313" key="2">
    <source>
        <dbReference type="Proteomes" id="UP000010474"/>
    </source>
</evidence>
<name>K9ZL66_ANACC</name>
<keyword evidence="2" id="KW-1185">Reference proteome</keyword>
<dbReference type="KEGG" id="acy:Anacy_3905"/>
<reference evidence="2" key="1">
    <citation type="journal article" date="2013" name="Proc. Natl. Acad. Sci. U.S.A.">
        <title>Improving the coverage of the cyanobacterial phylum using diversity-driven genome sequencing.</title>
        <authorList>
            <person name="Shih P.M."/>
            <person name="Wu D."/>
            <person name="Latifi A."/>
            <person name="Axen S.D."/>
            <person name="Fewer D.P."/>
            <person name="Talla E."/>
            <person name="Calteau A."/>
            <person name="Cai F."/>
            <person name="Tandeau de Marsac N."/>
            <person name="Rippka R."/>
            <person name="Herdman M."/>
            <person name="Sivonen K."/>
            <person name="Coursin T."/>
            <person name="Laurent T."/>
            <person name="Goodwin L."/>
            <person name="Nolan M."/>
            <person name="Davenport K.W."/>
            <person name="Han C.S."/>
            <person name="Rubin E.M."/>
            <person name="Eisen J.A."/>
            <person name="Woyke T."/>
            <person name="Gugger M."/>
            <person name="Kerfeld C.A."/>
        </authorList>
    </citation>
    <scope>NUCLEOTIDE SEQUENCE [LARGE SCALE GENOMIC DNA]</scope>
    <source>
        <strain evidence="2">ATCC 27899 / PCC 7122</strain>
    </source>
</reference>
<dbReference type="STRING" id="272123.Anacy_3905"/>
<gene>
    <name evidence="1" type="ordered locus">Anacy_3905</name>
</gene>
<accession>K9ZL66</accession>
<sequence>MKYIRIFNQQRRFFYDFSNYGTHEGKPNKKKTSPGQMSLPWNEWEATDPEIKEVADKFVFANCYAEGRGSTRYRKP</sequence>
<dbReference type="AlphaFoldDB" id="K9ZL66"/>
<organism evidence="1 2">
    <name type="scientific">Anabaena cylindrica (strain ATCC 27899 / PCC 7122)</name>
    <dbReference type="NCBI Taxonomy" id="272123"/>
    <lineage>
        <taxon>Bacteria</taxon>
        <taxon>Bacillati</taxon>
        <taxon>Cyanobacteriota</taxon>
        <taxon>Cyanophyceae</taxon>
        <taxon>Nostocales</taxon>
        <taxon>Nostocaceae</taxon>
        <taxon>Anabaena</taxon>
    </lineage>
</organism>
<proteinExistence type="predicted"/>
<evidence type="ECO:0000313" key="1">
    <source>
        <dbReference type="EMBL" id="AFZ59277.1"/>
    </source>
</evidence>
<dbReference type="Proteomes" id="UP000010474">
    <property type="component" value="Chromosome"/>
</dbReference>
<protein>
    <submittedName>
        <fullName evidence="1">Uncharacterized protein</fullName>
    </submittedName>
</protein>
<dbReference type="PATRIC" id="fig|272123.3.peg.4243"/>
<dbReference type="RefSeq" id="WP_015215897.1">
    <property type="nucleotide sequence ID" value="NC_019771.1"/>
</dbReference>
<dbReference type="eggNOG" id="COG1943">
    <property type="taxonomic scope" value="Bacteria"/>
</dbReference>